<reference evidence="1" key="1">
    <citation type="submission" date="2014-09" db="EMBL/GenBank/DDBJ databases">
        <authorList>
            <person name="Magalhaes I.L.F."/>
            <person name="Oliveira U."/>
            <person name="Santos F.R."/>
            <person name="Vidigal T.H.D.A."/>
            <person name="Brescovit A.D."/>
            <person name="Santos A.J."/>
        </authorList>
    </citation>
    <scope>NUCLEOTIDE SEQUENCE</scope>
    <source>
        <tissue evidence="1">Shoot tissue taken approximately 20 cm above the soil surface</tissue>
    </source>
</reference>
<dbReference type="EMBL" id="GBRH01198882">
    <property type="protein sequence ID" value="JAD99013.1"/>
    <property type="molecule type" value="Transcribed_RNA"/>
</dbReference>
<dbReference type="AlphaFoldDB" id="A0A0A9EJ27"/>
<organism evidence="1">
    <name type="scientific">Arundo donax</name>
    <name type="common">Giant reed</name>
    <name type="synonym">Donax arundinaceus</name>
    <dbReference type="NCBI Taxonomy" id="35708"/>
    <lineage>
        <taxon>Eukaryota</taxon>
        <taxon>Viridiplantae</taxon>
        <taxon>Streptophyta</taxon>
        <taxon>Embryophyta</taxon>
        <taxon>Tracheophyta</taxon>
        <taxon>Spermatophyta</taxon>
        <taxon>Magnoliopsida</taxon>
        <taxon>Liliopsida</taxon>
        <taxon>Poales</taxon>
        <taxon>Poaceae</taxon>
        <taxon>PACMAD clade</taxon>
        <taxon>Arundinoideae</taxon>
        <taxon>Arundineae</taxon>
        <taxon>Arundo</taxon>
    </lineage>
</organism>
<evidence type="ECO:0000313" key="1">
    <source>
        <dbReference type="EMBL" id="JAD99013.1"/>
    </source>
</evidence>
<sequence>MKLLQLTCPTRTMIMKIQKRKKMIFARNLQGISLHKKLVLQK</sequence>
<protein>
    <submittedName>
        <fullName evidence="1">Uncharacterized protein</fullName>
    </submittedName>
</protein>
<proteinExistence type="predicted"/>
<reference evidence="1" key="2">
    <citation type="journal article" date="2015" name="Data Brief">
        <title>Shoot transcriptome of the giant reed, Arundo donax.</title>
        <authorList>
            <person name="Barrero R.A."/>
            <person name="Guerrero F.D."/>
            <person name="Moolhuijzen P."/>
            <person name="Goolsby J.A."/>
            <person name="Tidwell J."/>
            <person name="Bellgard S.E."/>
            <person name="Bellgard M.I."/>
        </authorList>
    </citation>
    <scope>NUCLEOTIDE SEQUENCE</scope>
    <source>
        <tissue evidence="1">Shoot tissue taken approximately 20 cm above the soil surface</tissue>
    </source>
</reference>
<name>A0A0A9EJ27_ARUDO</name>
<accession>A0A0A9EJ27</accession>